<keyword evidence="15" id="KW-1185">Reference proteome</keyword>
<dbReference type="InterPro" id="IPR001100">
    <property type="entry name" value="Pyr_nuc-diS_OxRdtase"/>
</dbReference>
<dbReference type="InterPro" id="IPR016156">
    <property type="entry name" value="FAD/NAD-linked_Rdtase_dimer_sf"/>
</dbReference>
<evidence type="ECO:0000256" key="6">
    <source>
        <dbReference type="ARBA" id="ARBA00023002"/>
    </source>
</evidence>
<gene>
    <name evidence="14" type="primary">lpdA</name>
    <name evidence="14" type="ORF">GH811_03830</name>
</gene>
<comment type="cofactor">
    <cofactor evidence="11">
        <name>FAD</name>
        <dbReference type="ChEBI" id="CHEBI:57692"/>
    </cofactor>
    <text evidence="11">Binds 1 FAD per subunit.</text>
</comment>
<feature type="domain" description="FAD/NAD(P)-binding" evidence="13">
    <location>
        <begin position="1"/>
        <end position="329"/>
    </location>
</feature>
<evidence type="ECO:0000256" key="8">
    <source>
        <dbReference type="ARBA" id="ARBA00023157"/>
    </source>
</evidence>
<keyword evidence="6 11" id="KW-0560">Oxidoreductase</keyword>
<comment type="caution">
    <text evidence="14">The sequence shown here is derived from an EMBL/GenBank/DDBJ whole genome shotgun (WGS) entry which is preliminary data.</text>
</comment>
<evidence type="ECO:0000256" key="5">
    <source>
        <dbReference type="ARBA" id="ARBA00022827"/>
    </source>
</evidence>
<evidence type="ECO:0000256" key="11">
    <source>
        <dbReference type="RuleBase" id="RU003692"/>
    </source>
</evidence>
<dbReference type="InterPro" id="IPR023753">
    <property type="entry name" value="FAD/NAD-binding_dom"/>
</dbReference>
<proteinExistence type="inferred from homology"/>
<dbReference type="PANTHER" id="PTHR22912">
    <property type="entry name" value="DISULFIDE OXIDOREDUCTASE"/>
    <property type="match status" value="1"/>
</dbReference>
<evidence type="ECO:0000256" key="3">
    <source>
        <dbReference type="ARBA" id="ARBA00016961"/>
    </source>
</evidence>
<reference evidence="14 15" key="1">
    <citation type="journal article" date="2020" name="mSystems">
        <title>Defining Genomic and Predicted Metabolic Features of the Acetobacterium Genus.</title>
        <authorList>
            <person name="Ross D.E."/>
            <person name="Marshall C.W."/>
            <person name="Gulliver D."/>
            <person name="May H.D."/>
            <person name="Norman R.S."/>
        </authorList>
    </citation>
    <scope>NUCLEOTIDE SEQUENCE [LARGE SCALE GENOMIC DNA]</scope>
    <source>
        <strain evidence="14 15">DSM 4132</strain>
    </source>
</reference>
<dbReference type="PROSITE" id="PS00076">
    <property type="entry name" value="PYRIDINE_REDOX_1"/>
    <property type="match status" value="1"/>
</dbReference>
<dbReference type="InterPro" id="IPR004099">
    <property type="entry name" value="Pyr_nucl-diS_OxRdtase_dimer"/>
</dbReference>
<dbReference type="InterPro" id="IPR012999">
    <property type="entry name" value="Pyr_OxRdtase_I_AS"/>
</dbReference>
<evidence type="ECO:0000256" key="7">
    <source>
        <dbReference type="ARBA" id="ARBA00023027"/>
    </source>
</evidence>
<keyword evidence="5 11" id="KW-0274">FAD</keyword>
<dbReference type="PRINTS" id="PR00368">
    <property type="entry name" value="FADPNR"/>
</dbReference>
<name>A0ABR6YU75_9FIRM</name>
<keyword evidence="8" id="KW-1015">Disulfide bond</keyword>
<dbReference type="EMBL" id="WJBE01000002">
    <property type="protein sequence ID" value="MBC3898742.1"/>
    <property type="molecule type" value="Genomic_DNA"/>
</dbReference>
<keyword evidence="4 11" id="KW-0285">Flavoprotein</keyword>
<dbReference type="PANTHER" id="PTHR22912:SF151">
    <property type="entry name" value="DIHYDROLIPOYL DEHYDROGENASE, MITOCHONDRIAL"/>
    <property type="match status" value="1"/>
</dbReference>
<evidence type="ECO:0000313" key="15">
    <source>
        <dbReference type="Proteomes" id="UP000622405"/>
    </source>
</evidence>
<organism evidence="14 15">
    <name type="scientific">Acetobacterium malicum</name>
    <dbReference type="NCBI Taxonomy" id="52692"/>
    <lineage>
        <taxon>Bacteria</taxon>
        <taxon>Bacillati</taxon>
        <taxon>Bacillota</taxon>
        <taxon>Clostridia</taxon>
        <taxon>Eubacteriales</taxon>
        <taxon>Eubacteriaceae</taxon>
        <taxon>Acetobacterium</taxon>
    </lineage>
</organism>
<dbReference type="Gene3D" id="3.50.50.60">
    <property type="entry name" value="FAD/NAD(P)-binding domain"/>
    <property type="match status" value="2"/>
</dbReference>
<dbReference type="GO" id="GO:0004148">
    <property type="term" value="F:dihydrolipoyl dehydrogenase (NADH) activity"/>
    <property type="evidence" value="ECO:0007669"/>
    <property type="project" value="UniProtKB-EC"/>
</dbReference>
<sequence>MKITIIGAGPGGYEAAIMAAKLGAEVTIVEKKEVGGTCLNIGCIPTKALLASSDVLTTSLEADKFGVFNDHTTADLKQMIERKDKVISGLVKGIEFLFESNGVNLVRGTGKLIDSKTVEVQLNDGRVETLVSDKILLATGSVPVCPEMFHYDAIKNDEIKDPGKRVITSTEALALTTPPKSMIVVGGGVIGCELGQFFSRMGAQITIVEMADQILSSEDEDVAKQLLRQFKREKIKVLTASGVADVKVQDSGVVVTLANGKTLEAEMMLLSIGRTSYSKGLSLETVGIKIDPQGHIEVDDNLETSVKGIYAVGDLINTPFLAHVASKEGIIAAENMMGKAKIGLHKAIPRCVYTDPQVAAVGITESEAQQRGIPYKTGSYDFRALGKAQIIGKIQGQVKIIVDDKDVIIGASIVGPEATDLLAEVTMAVHLGLTAEMLGDVIHPHPTLSEAIMEALHDVHGKSINKVSLRI</sequence>
<dbReference type="InterPro" id="IPR050151">
    <property type="entry name" value="Class-I_Pyr_Nuc-Dis_Oxidored"/>
</dbReference>
<accession>A0ABR6YU75</accession>
<dbReference type="Gene3D" id="3.30.390.30">
    <property type="match status" value="1"/>
</dbReference>
<evidence type="ECO:0000259" key="12">
    <source>
        <dbReference type="Pfam" id="PF02852"/>
    </source>
</evidence>
<dbReference type="NCBIfam" id="TIGR01350">
    <property type="entry name" value="lipoamide_DH"/>
    <property type="match status" value="1"/>
</dbReference>
<evidence type="ECO:0000256" key="4">
    <source>
        <dbReference type="ARBA" id="ARBA00022630"/>
    </source>
</evidence>
<protein>
    <recommendedName>
        <fullName evidence="3 11">Dihydrolipoyl dehydrogenase</fullName>
        <ecNumber evidence="2 11">1.8.1.4</ecNumber>
    </recommendedName>
</protein>
<comment type="miscellaneous">
    <text evidence="11">The active site is a redox-active disulfide bond.</text>
</comment>
<comment type="similarity">
    <text evidence="1 11">Belongs to the class-I pyridine nucleotide-disulfide oxidoreductase family.</text>
</comment>
<dbReference type="SUPFAM" id="SSF55424">
    <property type="entry name" value="FAD/NAD-linked reductases, dimerisation (C-terminal) domain"/>
    <property type="match status" value="1"/>
</dbReference>
<keyword evidence="7 11" id="KW-0520">NAD</keyword>
<dbReference type="InterPro" id="IPR036188">
    <property type="entry name" value="FAD/NAD-bd_sf"/>
</dbReference>
<dbReference type="InterPro" id="IPR006258">
    <property type="entry name" value="Lipoamide_DH"/>
</dbReference>
<dbReference type="EC" id="1.8.1.4" evidence="2 11"/>
<dbReference type="PIRSF" id="PIRSF000350">
    <property type="entry name" value="Mercury_reductase_MerA"/>
    <property type="match status" value="1"/>
</dbReference>
<dbReference type="Pfam" id="PF07992">
    <property type="entry name" value="Pyr_redox_2"/>
    <property type="match status" value="1"/>
</dbReference>
<keyword evidence="9 11" id="KW-0676">Redox-active center</keyword>
<evidence type="ECO:0000259" key="13">
    <source>
        <dbReference type="Pfam" id="PF07992"/>
    </source>
</evidence>
<dbReference type="SUPFAM" id="SSF51905">
    <property type="entry name" value="FAD/NAD(P)-binding domain"/>
    <property type="match status" value="1"/>
</dbReference>
<dbReference type="PRINTS" id="PR00411">
    <property type="entry name" value="PNDRDTASEI"/>
</dbReference>
<dbReference type="Pfam" id="PF02852">
    <property type="entry name" value="Pyr_redox_dim"/>
    <property type="match status" value="1"/>
</dbReference>
<evidence type="ECO:0000256" key="10">
    <source>
        <dbReference type="ARBA" id="ARBA00049187"/>
    </source>
</evidence>
<dbReference type="Proteomes" id="UP000622405">
    <property type="component" value="Unassembled WGS sequence"/>
</dbReference>
<evidence type="ECO:0000256" key="1">
    <source>
        <dbReference type="ARBA" id="ARBA00007532"/>
    </source>
</evidence>
<dbReference type="RefSeq" id="WP_186893347.1">
    <property type="nucleotide sequence ID" value="NZ_WJBE01000002.1"/>
</dbReference>
<feature type="domain" description="Pyridine nucleotide-disulphide oxidoreductase dimerisation" evidence="12">
    <location>
        <begin position="348"/>
        <end position="455"/>
    </location>
</feature>
<comment type="catalytic activity">
    <reaction evidence="10 11">
        <text>N(6)-[(R)-dihydrolipoyl]-L-lysyl-[protein] + NAD(+) = N(6)-[(R)-lipoyl]-L-lysyl-[protein] + NADH + H(+)</text>
        <dbReference type="Rhea" id="RHEA:15045"/>
        <dbReference type="Rhea" id="RHEA-COMP:10474"/>
        <dbReference type="Rhea" id="RHEA-COMP:10475"/>
        <dbReference type="ChEBI" id="CHEBI:15378"/>
        <dbReference type="ChEBI" id="CHEBI:57540"/>
        <dbReference type="ChEBI" id="CHEBI:57945"/>
        <dbReference type="ChEBI" id="CHEBI:83099"/>
        <dbReference type="ChEBI" id="CHEBI:83100"/>
        <dbReference type="EC" id="1.8.1.4"/>
    </reaction>
</comment>
<evidence type="ECO:0000313" key="14">
    <source>
        <dbReference type="EMBL" id="MBC3898742.1"/>
    </source>
</evidence>
<evidence type="ECO:0000256" key="9">
    <source>
        <dbReference type="ARBA" id="ARBA00023284"/>
    </source>
</evidence>
<evidence type="ECO:0000256" key="2">
    <source>
        <dbReference type="ARBA" id="ARBA00012608"/>
    </source>
</evidence>